<sequence length="282" mass="31459">MLRWIIAFLVIVLGLNVYADQGIPQEHIVALSPEASSSNVIEIKRLTLSANALELKASSQTALELNALFGDNSTQTITTTIEWLVSDPTVASITHNTLQALKEGKTTIQARYYGKSSNTLTITVYQEINGHRLPPKPDPKLNNATLLGIDSNHNGVRDDVERQIYFRYKKPVIQAFMMQSAKSYTQSLENPIASAKAEEIKGAIWKEGSCSGYLEVVEKIEMPSVEGLKFLNNAYMNTKERIKAYKKFNEALSGGSYSIPLPRDYKKESCDFNVEEMLEMGK</sequence>
<organism evidence="2 3">
    <name type="scientific">Sulfurospirillum diekertiae</name>
    <dbReference type="NCBI Taxonomy" id="1854492"/>
    <lineage>
        <taxon>Bacteria</taxon>
        <taxon>Pseudomonadati</taxon>
        <taxon>Campylobacterota</taxon>
        <taxon>Epsilonproteobacteria</taxon>
        <taxon>Campylobacterales</taxon>
        <taxon>Sulfurospirillaceae</taxon>
        <taxon>Sulfurospirillum</taxon>
    </lineage>
</organism>
<dbReference type="OrthoDB" id="5345918at2"/>
<evidence type="ECO:0000313" key="2">
    <source>
        <dbReference type="EMBL" id="ARU48428.1"/>
    </source>
</evidence>
<evidence type="ECO:0000313" key="3">
    <source>
        <dbReference type="Proteomes" id="UP000196005"/>
    </source>
</evidence>
<proteinExistence type="predicted"/>
<dbReference type="RefSeq" id="WP_087438385.1">
    <property type="nucleotide sequence ID" value="NZ_CP021416.1"/>
</dbReference>
<dbReference type="InterPro" id="IPR008964">
    <property type="entry name" value="Invasin/intimin_cell_adhesion"/>
</dbReference>
<feature type="domain" description="BIG2" evidence="1">
    <location>
        <begin position="42"/>
        <end position="122"/>
    </location>
</feature>
<name>A0A1Y0HK31_9BACT</name>
<dbReference type="KEGG" id="suls:Sdiek1_1264"/>
<protein>
    <recommendedName>
        <fullName evidence="1">BIG2 domain-containing protein</fullName>
    </recommendedName>
</protein>
<evidence type="ECO:0000259" key="1">
    <source>
        <dbReference type="SMART" id="SM00635"/>
    </source>
</evidence>
<dbReference type="InterPro" id="IPR003343">
    <property type="entry name" value="Big_2"/>
</dbReference>
<reference evidence="3" key="1">
    <citation type="submission" date="2017-05" db="EMBL/GenBank/DDBJ databases">
        <title>Dechlorination kinetics govern the competition between two new strains of the genus Sulfurospirillum.</title>
        <authorList>
            <person name="Buttet G.F."/>
            <person name="Murray A.M."/>
            <person name="Goris T."/>
            <person name="Burion M."/>
            <person name="Lin B."/>
            <person name="Rolle M."/>
            <person name="Maillard J."/>
        </authorList>
    </citation>
    <scope>NUCLEOTIDE SEQUENCE [LARGE SCALE GENOMIC DNA]</scope>
    <source>
        <strain evidence="3">SL2-1</strain>
    </source>
</reference>
<dbReference type="Gene3D" id="2.60.40.1080">
    <property type="match status" value="1"/>
</dbReference>
<dbReference type="EMBL" id="CP021416">
    <property type="protein sequence ID" value="ARU48428.1"/>
    <property type="molecule type" value="Genomic_DNA"/>
</dbReference>
<accession>A0A1Y0HK31</accession>
<gene>
    <name evidence="2" type="ORF">Sdiek1_1264</name>
</gene>
<dbReference type="SUPFAM" id="SSF49373">
    <property type="entry name" value="Invasin/intimin cell-adhesion fragments"/>
    <property type="match status" value="1"/>
</dbReference>
<dbReference type="SMART" id="SM00635">
    <property type="entry name" value="BID_2"/>
    <property type="match status" value="1"/>
</dbReference>
<dbReference type="Proteomes" id="UP000196005">
    <property type="component" value="Chromosome"/>
</dbReference>
<dbReference type="AlphaFoldDB" id="A0A1Y0HK31"/>
<keyword evidence="3" id="KW-1185">Reference proteome</keyword>